<sequence length="226" mass="25946">MNELTTKTFGNESLKKATEEIISLQKNVNQSLISVAGIAGEVATSESYKDDGFKSAQEWLMKTFNYKKSTAYTMVKIGKEYVQLEIDVCLPIYKTIFANTETDEDFTFTQLEKLLPLGKENIEAYLSTGDLKYSMTVKEIRDFVSAIKSLEKKSEEPETEAEEPETEEPETEAEETEIDPDNDFRDCQATIEIWKDNIFVNGEKYEFSDLNKVIKYIRETVKKLNK</sequence>
<evidence type="ECO:0000313" key="2">
    <source>
        <dbReference type="EMBL" id="DAD76866.1"/>
    </source>
</evidence>
<feature type="compositionally biased region" description="Acidic residues" evidence="1">
    <location>
        <begin position="157"/>
        <end position="181"/>
    </location>
</feature>
<organism evidence="2">
    <name type="scientific">Podoviridae sp. ctq8112</name>
    <dbReference type="NCBI Taxonomy" id="2826579"/>
    <lineage>
        <taxon>Viruses</taxon>
        <taxon>Duplodnaviria</taxon>
        <taxon>Heunggongvirae</taxon>
        <taxon>Uroviricota</taxon>
        <taxon>Caudoviricetes</taxon>
    </lineage>
</organism>
<name>A0A8S5M3P7_9CAUD</name>
<accession>A0A8S5M3P7</accession>
<reference evidence="2" key="1">
    <citation type="journal article" date="2021" name="Proc. Natl. Acad. Sci. U.S.A.">
        <title>A Catalog of Tens of Thousands of Viruses from Human Metagenomes Reveals Hidden Associations with Chronic Diseases.</title>
        <authorList>
            <person name="Tisza M.J."/>
            <person name="Buck C.B."/>
        </authorList>
    </citation>
    <scope>NUCLEOTIDE SEQUENCE</scope>
    <source>
        <strain evidence="2">Ctq8112</strain>
    </source>
</reference>
<feature type="region of interest" description="Disordered" evidence="1">
    <location>
        <begin position="151"/>
        <end position="182"/>
    </location>
</feature>
<dbReference type="Pfam" id="PF11300">
    <property type="entry name" value="DUF3102"/>
    <property type="match status" value="1"/>
</dbReference>
<protein>
    <submittedName>
        <fullName evidence="2">Uncharacterized protein</fullName>
    </submittedName>
</protein>
<dbReference type="EMBL" id="BK014811">
    <property type="protein sequence ID" value="DAD76866.1"/>
    <property type="molecule type" value="Genomic_DNA"/>
</dbReference>
<evidence type="ECO:0000256" key="1">
    <source>
        <dbReference type="SAM" id="MobiDB-lite"/>
    </source>
</evidence>
<proteinExistence type="predicted"/>
<dbReference type="InterPro" id="IPR021451">
    <property type="entry name" value="DUF3102"/>
</dbReference>